<keyword evidence="4" id="KW-0949">S-adenosyl-L-methionine</keyword>
<evidence type="ECO:0000259" key="11">
    <source>
        <dbReference type="PROSITE" id="PS51918"/>
    </source>
</evidence>
<evidence type="ECO:0000313" key="13">
    <source>
        <dbReference type="Proteomes" id="UP000652477"/>
    </source>
</evidence>
<dbReference type="Pfam" id="PF04055">
    <property type="entry name" value="Radical_SAM"/>
    <property type="match status" value="1"/>
</dbReference>
<dbReference type="GO" id="GO:0016491">
    <property type="term" value="F:oxidoreductase activity"/>
    <property type="evidence" value="ECO:0007669"/>
    <property type="project" value="UniProtKB-KW"/>
</dbReference>
<comment type="cofactor">
    <cofactor evidence="1">
        <name>[4Fe-4S] cluster</name>
        <dbReference type="ChEBI" id="CHEBI:49883"/>
    </cofactor>
</comment>
<comment type="caution">
    <text evidence="12">The sequence shown here is derived from an EMBL/GenBank/DDBJ whole genome shotgun (WGS) entry which is preliminary data.</text>
</comment>
<comment type="catalytic activity">
    <reaction evidence="9">
        <text>glycyl-[protein] + reduced [flavodoxin] + S-adenosyl-L-methionine = glycin-2-yl radical-[protein] + semiquinone [flavodoxin] + 5'-deoxyadenosine + L-methionine + H(+)</text>
        <dbReference type="Rhea" id="RHEA:61976"/>
        <dbReference type="Rhea" id="RHEA-COMP:10622"/>
        <dbReference type="Rhea" id="RHEA-COMP:14480"/>
        <dbReference type="Rhea" id="RHEA-COMP:15993"/>
        <dbReference type="Rhea" id="RHEA-COMP:15994"/>
        <dbReference type="ChEBI" id="CHEBI:15378"/>
        <dbReference type="ChEBI" id="CHEBI:17319"/>
        <dbReference type="ChEBI" id="CHEBI:29947"/>
        <dbReference type="ChEBI" id="CHEBI:32722"/>
        <dbReference type="ChEBI" id="CHEBI:57618"/>
        <dbReference type="ChEBI" id="CHEBI:57844"/>
        <dbReference type="ChEBI" id="CHEBI:59789"/>
        <dbReference type="ChEBI" id="CHEBI:140311"/>
    </reaction>
</comment>
<dbReference type="InterPro" id="IPR013785">
    <property type="entry name" value="Aldolase_TIM"/>
</dbReference>
<evidence type="ECO:0000256" key="2">
    <source>
        <dbReference type="ARBA" id="ARBA00009777"/>
    </source>
</evidence>
<dbReference type="Proteomes" id="UP000652477">
    <property type="component" value="Unassembled WGS sequence"/>
</dbReference>
<accession>A0A923LIM9</accession>
<evidence type="ECO:0000256" key="7">
    <source>
        <dbReference type="ARBA" id="ARBA00023004"/>
    </source>
</evidence>
<dbReference type="PROSITE" id="PS01087">
    <property type="entry name" value="RADICAL_ACTIVATING"/>
    <property type="match status" value="1"/>
</dbReference>
<keyword evidence="5" id="KW-0479">Metal-binding</keyword>
<dbReference type="GO" id="GO:0046872">
    <property type="term" value="F:metal ion binding"/>
    <property type="evidence" value="ECO:0007669"/>
    <property type="project" value="UniProtKB-KW"/>
</dbReference>
<evidence type="ECO:0000256" key="4">
    <source>
        <dbReference type="ARBA" id="ARBA00022691"/>
    </source>
</evidence>
<dbReference type="PROSITE" id="PS51379">
    <property type="entry name" value="4FE4S_FER_2"/>
    <property type="match status" value="2"/>
</dbReference>
<organism evidence="12 13">
    <name type="scientific">Mediterraneibacter hominis</name>
    <dbReference type="NCBI Taxonomy" id="2763054"/>
    <lineage>
        <taxon>Bacteria</taxon>
        <taxon>Bacillati</taxon>
        <taxon>Bacillota</taxon>
        <taxon>Clostridia</taxon>
        <taxon>Lachnospirales</taxon>
        <taxon>Lachnospiraceae</taxon>
        <taxon>Mediterraneibacter</taxon>
    </lineage>
</organism>
<sequence>MISNIQRFCIHDGSGIRTTVFFKGCPLRCAWCANPETQHTCAELMIYHARCGQCQTCISACPAHALSLNGGNIQVDTSQCTLCKLCVKACPNRAISIKGEVLCAQEILDIVRRDKPFYQTSGGGMTLSGGEPLYQPELALELLVLAKKYNIHTCIETSLACSFSVVEKVLPFLDEIYFDLKHTNNTKHKAGTGISNTQILDNIEHLLKQRPDARMRIPVIPGFNDTEKDILEICRALKEFPISSVELMWFHNLGNPKYSALAREYPYTHISPFSDIDKKKIKDNYQANGIVVIHS</sequence>
<dbReference type="InterPro" id="IPR034457">
    <property type="entry name" value="Organic_radical-activating"/>
</dbReference>
<comment type="similarity">
    <text evidence="2">Belongs to the organic radical-activating enzymes family.</text>
</comment>
<reference evidence="12" key="1">
    <citation type="submission" date="2020-08" db="EMBL/GenBank/DDBJ databases">
        <title>Genome public.</title>
        <authorList>
            <person name="Liu C."/>
            <person name="Sun Q."/>
        </authorList>
    </citation>
    <scope>NUCLEOTIDE SEQUENCE</scope>
    <source>
        <strain evidence="12">NSJ-55</strain>
    </source>
</reference>
<dbReference type="Gene3D" id="3.20.20.70">
    <property type="entry name" value="Aldolase class I"/>
    <property type="match status" value="1"/>
</dbReference>
<dbReference type="GO" id="GO:0051539">
    <property type="term" value="F:4 iron, 4 sulfur cluster binding"/>
    <property type="evidence" value="ECO:0007669"/>
    <property type="project" value="UniProtKB-KW"/>
</dbReference>
<evidence type="ECO:0000256" key="9">
    <source>
        <dbReference type="ARBA" id="ARBA00047365"/>
    </source>
</evidence>
<dbReference type="SUPFAM" id="SSF54862">
    <property type="entry name" value="4Fe-4S ferredoxins"/>
    <property type="match status" value="1"/>
</dbReference>
<dbReference type="SFLD" id="SFLDG01118">
    <property type="entry name" value="activating_enzymes__group_2"/>
    <property type="match status" value="1"/>
</dbReference>
<evidence type="ECO:0000256" key="5">
    <source>
        <dbReference type="ARBA" id="ARBA00022723"/>
    </source>
</evidence>
<dbReference type="PROSITE" id="PS00198">
    <property type="entry name" value="4FE4S_FER_1"/>
    <property type="match status" value="1"/>
</dbReference>
<dbReference type="SFLD" id="SFLDG01066">
    <property type="entry name" value="organic_radical-activating_enz"/>
    <property type="match status" value="1"/>
</dbReference>
<dbReference type="AlphaFoldDB" id="A0A923LIM9"/>
<evidence type="ECO:0000256" key="8">
    <source>
        <dbReference type="ARBA" id="ARBA00023014"/>
    </source>
</evidence>
<dbReference type="SFLD" id="SFLDS00029">
    <property type="entry name" value="Radical_SAM"/>
    <property type="match status" value="1"/>
</dbReference>
<dbReference type="InterPro" id="IPR017896">
    <property type="entry name" value="4Fe4S_Fe-S-bd"/>
</dbReference>
<evidence type="ECO:0000313" key="12">
    <source>
        <dbReference type="EMBL" id="MBC5689003.1"/>
    </source>
</evidence>
<keyword evidence="7" id="KW-0408">Iron</keyword>
<dbReference type="PROSITE" id="PS51918">
    <property type="entry name" value="RADICAL_SAM"/>
    <property type="match status" value="1"/>
</dbReference>
<dbReference type="InterPro" id="IPR007197">
    <property type="entry name" value="rSAM"/>
</dbReference>
<keyword evidence="3" id="KW-0004">4Fe-4S</keyword>
<keyword evidence="13" id="KW-1185">Reference proteome</keyword>
<dbReference type="SUPFAM" id="SSF102114">
    <property type="entry name" value="Radical SAM enzymes"/>
    <property type="match status" value="1"/>
</dbReference>
<keyword evidence="8" id="KW-0411">Iron-sulfur</keyword>
<dbReference type="PANTHER" id="PTHR30352">
    <property type="entry name" value="PYRUVATE FORMATE-LYASE-ACTIVATING ENZYME"/>
    <property type="match status" value="1"/>
</dbReference>
<evidence type="ECO:0000259" key="10">
    <source>
        <dbReference type="PROSITE" id="PS51379"/>
    </source>
</evidence>
<name>A0A923LIM9_9FIRM</name>
<evidence type="ECO:0000256" key="6">
    <source>
        <dbReference type="ARBA" id="ARBA00023002"/>
    </source>
</evidence>
<proteinExistence type="inferred from homology"/>
<dbReference type="InterPro" id="IPR058240">
    <property type="entry name" value="rSAM_sf"/>
</dbReference>
<dbReference type="Pfam" id="PF00037">
    <property type="entry name" value="Fer4"/>
    <property type="match status" value="1"/>
</dbReference>
<dbReference type="PANTHER" id="PTHR30352:SF4">
    <property type="entry name" value="PYRUVATE FORMATE-LYASE 2-ACTIVATING ENZYME"/>
    <property type="match status" value="1"/>
</dbReference>
<dbReference type="PIRSF" id="PIRSF000371">
    <property type="entry name" value="PFL_act_enz"/>
    <property type="match status" value="1"/>
</dbReference>
<feature type="domain" description="Radical SAM core" evidence="11">
    <location>
        <begin position="11"/>
        <end position="295"/>
    </location>
</feature>
<dbReference type="EMBL" id="JACOPF010000001">
    <property type="protein sequence ID" value="MBC5689003.1"/>
    <property type="molecule type" value="Genomic_DNA"/>
</dbReference>
<dbReference type="Gene3D" id="3.30.70.20">
    <property type="match status" value="1"/>
</dbReference>
<dbReference type="NCBIfam" id="TIGR02494">
    <property type="entry name" value="PFLE_PFLC"/>
    <property type="match status" value="1"/>
</dbReference>
<feature type="domain" description="4Fe-4S ferredoxin-type" evidence="10">
    <location>
        <begin position="42"/>
        <end position="70"/>
    </location>
</feature>
<evidence type="ECO:0000256" key="3">
    <source>
        <dbReference type="ARBA" id="ARBA00022485"/>
    </source>
</evidence>
<dbReference type="InterPro" id="IPR040074">
    <property type="entry name" value="BssD/PflA/YjjW"/>
</dbReference>
<dbReference type="InterPro" id="IPR017900">
    <property type="entry name" value="4Fe4S_Fe_S_CS"/>
</dbReference>
<keyword evidence="6" id="KW-0560">Oxidoreductase</keyword>
<feature type="domain" description="4Fe-4S ferredoxin-type" evidence="10">
    <location>
        <begin position="71"/>
        <end position="100"/>
    </location>
</feature>
<dbReference type="InterPro" id="IPR012839">
    <property type="entry name" value="Organic_radical_activase"/>
</dbReference>
<evidence type="ECO:0000256" key="1">
    <source>
        <dbReference type="ARBA" id="ARBA00001966"/>
    </source>
</evidence>
<dbReference type="InterPro" id="IPR001989">
    <property type="entry name" value="Radical_activat_CS"/>
</dbReference>
<dbReference type="RefSeq" id="WP_186875583.1">
    <property type="nucleotide sequence ID" value="NZ_JACOPF010000001.1"/>
</dbReference>
<gene>
    <name evidence="12" type="ORF">H8S37_08700</name>
</gene>
<protein>
    <submittedName>
        <fullName evidence="12">Glycyl-radical enzyme activating protein</fullName>
    </submittedName>
</protein>